<proteinExistence type="predicted"/>
<dbReference type="RefSeq" id="WP_160408015.1">
    <property type="nucleotide sequence ID" value="NZ_WSES01000002.1"/>
</dbReference>
<protein>
    <submittedName>
        <fullName evidence="2">(2Fe-2S)-binding protein</fullName>
    </submittedName>
</protein>
<reference evidence="2 3" key="1">
    <citation type="submission" date="2019-12" db="EMBL/GenBank/DDBJ databases">
        <authorList>
            <person name="Li C."/>
            <person name="Zhao J."/>
        </authorList>
    </citation>
    <scope>NUCLEOTIDE SEQUENCE [LARGE SCALE GENOMIC DNA]</scope>
    <source>
        <strain evidence="2 3">NEAU-DD11</strain>
    </source>
</reference>
<dbReference type="InterPro" id="IPR036010">
    <property type="entry name" value="2Fe-2S_ferredoxin-like_sf"/>
</dbReference>
<gene>
    <name evidence="2" type="ORF">GPY61_07870</name>
</gene>
<dbReference type="AlphaFoldDB" id="A0A7X3FXL7"/>
<evidence type="ECO:0000313" key="3">
    <source>
        <dbReference type="Proteomes" id="UP000443353"/>
    </source>
</evidence>
<accession>A0A7X3FXL7</accession>
<dbReference type="GO" id="GO:0016491">
    <property type="term" value="F:oxidoreductase activity"/>
    <property type="evidence" value="ECO:0007669"/>
    <property type="project" value="UniProtKB-KW"/>
</dbReference>
<organism evidence="2 3">
    <name type="scientific">Massilia cellulosiltytica</name>
    <dbReference type="NCBI Taxonomy" id="2683234"/>
    <lineage>
        <taxon>Bacteria</taxon>
        <taxon>Pseudomonadati</taxon>
        <taxon>Pseudomonadota</taxon>
        <taxon>Betaproteobacteria</taxon>
        <taxon>Burkholderiales</taxon>
        <taxon>Oxalobacteraceae</taxon>
        <taxon>Telluria group</taxon>
        <taxon>Massilia</taxon>
    </lineage>
</organism>
<name>A0A7X3FXL7_9BURK</name>
<dbReference type="InterPro" id="IPR042204">
    <property type="entry name" value="2Fe-2S-bd_N"/>
</dbReference>
<evidence type="ECO:0000313" key="2">
    <source>
        <dbReference type="EMBL" id="MVW59846.1"/>
    </source>
</evidence>
<dbReference type="Pfam" id="PF13510">
    <property type="entry name" value="Fer2_4"/>
    <property type="match status" value="1"/>
</dbReference>
<dbReference type="GO" id="GO:0051536">
    <property type="term" value="F:iron-sulfur cluster binding"/>
    <property type="evidence" value="ECO:0007669"/>
    <property type="project" value="InterPro"/>
</dbReference>
<keyword evidence="1" id="KW-0560">Oxidoreductase</keyword>
<dbReference type="EMBL" id="WSES01000002">
    <property type="protein sequence ID" value="MVW59846.1"/>
    <property type="molecule type" value="Genomic_DNA"/>
</dbReference>
<dbReference type="Gene3D" id="3.10.20.440">
    <property type="entry name" value="2Fe-2S iron-sulphur cluster binding domain, sarcosine oxidase, alpha subunit, N-terminal domain"/>
    <property type="match status" value="1"/>
</dbReference>
<dbReference type="Proteomes" id="UP000443353">
    <property type="component" value="Unassembled WGS sequence"/>
</dbReference>
<evidence type="ECO:0000256" key="1">
    <source>
        <dbReference type="ARBA" id="ARBA00023002"/>
    </source>
</evidence>
<sequence length="87" mass="9153">MSLPDSLSRVLVDGVAVDVPRGVTVVAVLVGARSPCTRRSVTGQPRFAFCGIGQCQECRVTVDGRANQLACRTICAEGMIITTGGDW</sequence>
<keyword evidence="3" id="KW-1185">Reference proteome</keyword>
<comment type="caution">
    <text evidence="2">The sequence shown here is derived from an EMBL/GenBank/DDBJ whole genome shotgun (WGS) entry which is preliminary data.</text>
</comment>
<dbReference type="SUPFAM" id="SSF54292">
    <property type="entry name" value="2Fe-2S ferredoxin-like"/>
    <property type="match status" value="1"/>
</dbReference>